<dbReference type="Proteomes" id="UP001151760">
    <property type="component" value="Unassembled WGS sequence"/>
</dbReference>
<keyword evidence="1" id="KW-0732">Signal</keyword>
<keyword evidence="3" id="KW-1185">Reference proteome</keyword>
<evidence type="ECO:0000313" key="2">
    <source>
        <dbReference type="EMBL" id="GJT49243.1"/>
    </source>
</evidence>
<comment type="caution">
    <text evidence="2">The sequence shown here is derived from an EMBL/GenBank/DDBJ whole genome shotgun (WGS) entry which is preliminary data.</text>
</comment>
<sequence length="48" mass="5295">MLSMLRFTPLLSLLTLMLSKVHPAAIPAPIGMTLLPSQVMTKMNDIKE</sequence>
<feature type="signal peptide" evidence="1">
    <location>
        <begin position="1"/>
        <end position="23"/>
    </location>
</feature>
<dbReference type="EMBL" id="BQNB010016221">
    <property type="protein sequence ID" value="GJT49243.1"/>
    <property type="molecule type" value="Genomic_DNA"/>
</dbReference>
<name>A0ABQ5EEC7_9ASTR</name>
<organism evidence="2 3">
    <name type="scientific">Tanacetum coccineum</name>
    <dbReference type="NCBI Taxonomy" id="301880"/>
    <lineage>
        <taxon>Eukaryota</taxon>
        <taxon>Viridiplantae</taxon>
        <taxon>Streptophyta</taxon>
        <taxon>Embryophyta</taxon>
        <taxon>Tracheophyta</taxon>
        <taxon>Spermatophyta</taxon>
        <taxon>Magnoliopsida</taxon>
        <taxon>eudicotyledons</taxon>
        <taxon>Gunneridae</taxon>
        <taxon>Pentapetalae</taxon>
        <taxon>asterids</taxon>
        <taxon>campanulids</taxon>
        <taxon>Asterales</taxon>
        <taxon>Asteraceae</taxon>
        <taxon>Asteroideae</taxon>
        <taxon>Anthemideae</taxon>
        <taxon>Anthemidinae</taxon>
        <taxon>Tanacetum</taxon>
    </lineage>
</organism>
<reference evidence="2" key="2">
    <citation type="submission" date="2022-01" db="EMBL/GenBank/DDBJ databases">
        <authorList>
            <person name="Yamashiro T."/>
            <person name="Shiraishi A."/>
            <person name="Satake H."/>
            <person name="Nakayama K."/>
        </authorList>
    </citation>
    <scope>NUCLEOTIDE SEQUENCE</scope>
</reference>
<gene>
    <name evidence="2" type="ORF">Tco_0975400</name>
</gene>
<feature type="chain" id="PRO_5046259527" evidence="1">
    <location>
        <begin position="24"/>
        <end position="48"/>
    </location>
</feature>
<feature type="non-terminal residue" evidence="2">
    <location>
        <position position="48"/>
    </location>
</feature>
<evidence type="ECO:0000313" key="3">
    <source>
        <dbReference type="Proteomes" id="UP001151760"/>
    </source>
</evidence>
<accession>A0ABQ5EEC7</accession>
<proteinExistence type="predicted"/>
<reference evidence="2" key="1">
    <citation type="journal article" date="2022" name="Int. J. Mol. Sci.">
        <title>Draft Genome of Tanacetum Coccineum: Genomic Comparison of Closely Related Tanacetum-Family Plants.</title>
        <authorList>
            <person name="Yamashiro T."/>
            <person name="Shiraishi A."/>
            <person name="Nakayama K."/>
            <person name="Satake H."/>
        </authorList>
    </citation>
    <scope>NUCLEOTIDE SEQUENCE</scope>
</reference>
<protein>
    <submittedName>
        <fullName evidence="2">Uncharacterized protein</fullName>
    </submittedName>
</protein>
<evidence type="ECO:0000256" key="1">
    <source>
        <dbReference type="SAM" id="SignalP"/>
    </source>
</evidence>